<keyword evidence="8 10" id="KW-1133">Transmembrane helix</keyword>
<evidence type="ECO:0000256" key="6">
    <source>
        <dbReference type="ARBA" id="ARBA00022692"/>
    </source>
</evidence>
<keyword evidence="12" id="KW-1185">Reference proteome</keyword>
<keyword evidence="11" id="KW-0969">Cilium</keyword>
<dbReference type="InterPro" id="IPR005503">
    <property type="entry name" value="FliL"/>
</dbReference>
<evidence type="ECO:0000256" key="3">
    <source>
        <dbReference type="ARBA" id="ARBA00008281"/>
    </source>
</evidence>
<reference evidence="11 12" key="1">
    <citation type="submission" date="2019-03" db="EMBL/GenBank/DDBJ databases">
        <title>The genome sequence of Nitrosococcus wardiae strain D1FHST reveals the archetypal metabolic capacity of ammonia-oxidizing Gammaproteobacteria.</title>
        <authorList>
            <person name="Wang L."/>
            <person name="Lim C.K."/>
            <person name="Hanson T.E."/>
            <person name="Dang H."/>
            <person name="Klotz M.G."/>
        </authorList>
    </citation>
    <scope>NUCLEOTIDE SEQUENCE [LARGE SCALE GENOMIC DNA]</scope>
    <source>
        <strain evidence="11 12">D1FHS</strain>
    </source>
</reference>
<evidence type="ECO:0000256" key="7">
    <source>
        <dbReference type="ARBA" id="ARBA00022779"/>
    </source>
</evidence>
<evidence type="ECO:0000256" key="10">
    <source>
        <dbReference type="RuleBase" id="RU364125"/>
    </source>
</evidence>
<name>A0A4P7BUL0_9GAMM</name>
<evidence type="ECO:0000256" key="9">
    <source>
        <dbReference type="ARBA" id="ARBA00023136"/>
    </source>
</evidence>
<evidence type="ECO:0000256" key="2">
    <source>
        <dbReference type="ARBA" id="ARBA00004162"/>
    </source>
</evidence>
<keyword evidence="11" id="KW-0966">Cell projection</keyword>
<evidence type="ECO:0000256" key="5">
    <source>
        <dbReference type="ARBA" id="ARBA00022500"/>
    </source>
</evidence>
<keyword evidence="11" id="KW-0282">Flagellum</keyword>
<sequence>MAQSSEVDWEVKGSGISKRTLIILVSIIIVLVVVIAVGVVLFLTGALTPKAAIREAAADSVEVSKVPQYPAIYHSLAPAFVVNFYRQSQRQVRFLQVKMEAMARDSEIIEAIKNHRPAIRNSLLLLLSHQDYETLHTIEGKEQLREAARHEINQVLEDQAGIKGVEAVYFTSFIMQ</sequence>
<evidence type="ECO:0000313" key="12">
    <source>
        <dbReference type="Proteomes" id="UP000294325"/>
    </source>
</evidence>
<comment type="similarity">
    <text evidence="3 10">Belongs to the FliL family.</text>
</comment>
<dbReference type="GO" id="GO:0071978">
    <property type="term" value="P:bacterial-type flagellum-dependent swarming motility"/>
    <property type="evidence" value="ECO:0007669"/>
    <property type="project" value="TreeGrafter"/>
</dbReference>
<dbReference type="Proteomes" id="UP000294325">
    <property type="component" value="Chromosome"/>
</dbReference>
<dbReference type="GO" id="GO:0009425">
    <property type="term" value="C:bacterial-type flagellum basal body"/>
    <property type="evidence" value="ECO:0007669"/>
    <property type="project" value="InterPro"/>
</dbReference>
<keyword evidence="4" id="KW-1003">Cell membrane</keyword>
<dbReference type="PANTHER" id="PTHR35091">
    <property type="entry name" value="FLAGELLAR PROTEIN FLIL"/>
    <property type="match status" value="1"/>
</dbReference>
<dbReference type="AlphaFoldDB" id="A0A4P7BUL0"/>
<dbReference type="KEGG" id="nwr:E3U44_02585"/>
<protein>
    <recommendedName>
        <fullName evidence="10">Flagellar protein FliL</fullName>
    </recommendedName>
</protein>
<keyword evidence="6 10" id="KW-0812">Transmembrane</keyword>
<keyword evidence="10" id="KW-0997">Cell inner membrane</keyword>
<dbReference type="GO" id="GO:0005886">
    <property type="term" value="C:plasma membrane"/>
    <property type="evidence" value="ECO:0007669"/>
    <property type="project" value="UniProtKB-SubCell"/>
</dbReference>
<comment type="function">
    <text evidence="1 10">Controls the rotational direction of flagella during chemotaxis.</text>
</comment>
<evidence type="ECO:0000256" key="1">
    <source>
        <dbReference type="ARBA" id="ARBA00002254"/>
    </source>
</evidence>
<dbReference type="GO" id="GO:0006935">
    <property type="term" value="P:chemotaxis"/>
    <property type="evidence" value="ECO:0007669"/>
    <property type="project" value="UniProtKB-KW"/>
</dbReference>
<dbReference type="PANTHER" id="PTHR35091:SF2">
    <property type="entry name" value="FLAGELLAR PROTEIN FLIL"/>
    <property type="match status" value="1"/>
</dbReference>
<evidence type="ECO:0000256" key="8">
    <source>
        <dbReference type="ARBA" id="ARBA00022989"/>
    </source>
</evidence>
<dbReference type="RefSeq" id="WP_134356525.1">
    <property type="nucleotide sequence ID" value="NZ_CP038033.1"/>
</dbReference>
<keyword evidence="9 10" id="KW-0472">Membrane</keyword>
<comment type="subcellular location">
    <subcellularLocation>
        <location evidence="10">Cell inner membrane</location>
    </subcellularLocation>
    <subcellularLocation>
        <location evidence="2">Cell membrane</location>
        <topology evidence="2">Single-pass membrane protein</topology>
    </subcellularLocation>
</comment>
<feature type="transmembrane region" description="Helical" evidence="10">
    <location>
        <begin position="21"/>
        <end position="47"/>
    </location>
</feature>
<keyword evidence="5 10" id="KW-0145">Chemotaxis</keyword>
<evidence type="ECO:0000256" key="4">
    <source>
        <dbReference type="ARBA" id="ARBA00022475"/>
    </source>
</evidence>
<dbReference type="OrthoDB" id="5616092at2"/>
<proteinExistence type="inferred from homology"/>
<keyword evidence="7 10" id="KW-0283">Flagellar rotation</keyword>
<dbReference type="Pfam" id="PF03748">
    <property type="entry name" value="FliL"/>
    <property type="match status" value="1"/>
</dbReference>
<gene>
    <name evidence="11" type="ORF">E3U44_02585</name>
</gene>
<accession>A0A4P7BUL0</accession>
<dbReference type="EMBL" id="CP038033">
    <property type="protein sequence ID" value="QBQ53511.1"/>
    <property type="molecule type" value="Genomic_DNA"/>
</dbReference>
<organism evidence="11 12">
    <name type="scientific">Nitrosococcus wardiae</name>
    <dbReference type="NCBI Taxonomy" id="1814290"/>
    <lineage>
        <taxon>Bacteria</taxon>
        <taxon>Pseudomonadati</taxon>
        <taxon>Pseudomonadota</taxon>
        <taxon>Gammaproteobacteria</taxon>
        <taxon>Chromatiales</taxon>
        <taxon>Chromatiaceae</taxon>
        <taxon>Nitrosococcus</taxon>
    </lineage>
</organism>
<evidence type="ECO:0000313" key="11">
    <source>
        <dbReference type="EMBL" id="QBQ53511.1"/>
    </source>
</evidence>